<feature type="region of interest" description="Disordered" evidence="2">
    <location>
        <begin position="654"/>
        <end position="700"/>
    </location>
</feature>
<feature type="compositionally biased region" description="Basic and acidic residues" evidence="2">
    <location>
        <begin position="588"/>
        <end position="597"/>
    </location>
</feature>
<sequence length="700" mass="80131">MAEQEVVVNGALSREQSSPSSSADNTPATLYDLKKLESSIVSQLKAMMMELITPKPNPIIDTQGGVNVFPSQVDSFPYVEIVEKSTNSHREKGLEDVDTSSKGKDASPSSDYDSYAQLPMPCILPHGSPPLLLDYNQFGDWKFLMRSYMRSASIELWRIIEEGYSPRDRMNLTRREVVDNQLNAIAINMIHLAITPKDRAHIHSLKTAKEAWDKLDMLFLKHVNNSKHKLEFKFALFREHLKEIKRQSSRVSCYNCGDKRHLVAECIFERRDEHDGKLVRKSGCRPLLKGLPKLFPNNEVSKISSTEKPRTNMLEDEDHMVENEGLEKKKELELISLTQAYEEEVCMRMTLETSALILEDYNNSLISQLKDQDCALGCLDKLKTKKNYLEEDHEWSIEDVATFAKKNEDVGPNSCCDKLLDEVCFLRKHNAKFLDVISTQEEALDEYYRLSKEKVQCCDHEEEIATLKKHKAKLVEVNERQNESLLEWIRSSKEKVTCCNHEDEIAYLKRSKDKLMVIKLMQDEAIEEYKRSSKDYICRNHEDDIATLERHKHSLVSDFLFSAVFGSEILVRKYSRNRTKSTPSIHQNTREGPEVGHRGPRRVAGAAQALAALPYPLTASSPLRLRLFAYIKVLDLKPRYENATVRETFQSRRHLEAKMGDKTLCSTPPGREVPRKASPSTPLPSPPPSSSTLLSPMRRE</sequence>
<feature type="region of interest" description="Disordered" evidence="2">
    <location>
        <begin position="1"/>
        <end position="27"/>
    </location>
</feature>
<keyword evidence="1" id="KW-0863">Zinc-finger</keyword>
<feature type="domain" description="CCHC-type" evidence="3">
    <location>
        <begin position="253"/>
        <end position="266"/>
    </location>
</feature>
<feature type="compositionally biased region" description="Polar residues" evidence="2">
    <location>
        <begin position="14"/>
        <end position="27"/>
    </location>
</feature>
<organism evidence="4 5">
    <name type="scientific">Lolium multiflorum</name>
    <name type="common">Italian ryegrass</name>
    <name type="synonym">Lolium perenne subsp. multiflorum</name>
    <dbReference type="NCBI Taxonomy" id="4521"/>
    <lineage>
        <taxon>Eukaryota</taxon>
        <taxon>Viridiplantae</taxon>
        <taxon>Streptophyta</taxon>
        <taxon>Embryophyta</taxon>
        <taxon>Tracheophyta</taxon>
        <taxon>Spermatophyta</taxon>
        <taxon>Magnoliopsida</taxon>
        <taxon>Liliopsida</taxon>
        <taxon>Poales</taxon>
        <taxon>Poaceae</taxon>
        <taxon>BOP clade</taxon>
        <taxon>Pooideae</taxon>
        <taxon>Poodae</taxon>
        <taxon>Poeae</taxon>
        <taxon>Poeae Chloroplast Group 2 (Poeae type)</taxon>
        <taxon>Loliodinae</taxon>
        <taxon>Loliinae</taxon>
        <taxon>Lolium</taxon>
    </lineage>
</organism>
<feature type="compositionally biased region" description="Basic and acidic residues" evidence="2">
    <location>
        <begin position="87"/>
        <end position="105"/>
    </location>
</feature>
<evidence type="ECO:0000256" key="1">
    <source>
        <dbReference type="PROSITE-ProRule" id="PRU00047"/>
    </source>
</evidence>
<protein>
    <recommendedName>
        <fullName evidence="3">CCHC-type domain-containing protein</fullName>
    </recommendedName>
</protein>
<feature type="compositionally biased region" description="Low complexity" evidence="2">
    <location>
        <begin position="690"/>
        <end position="700"/>
    </location>
</feature>
<feature type="region of interest" description="Disordered" evidence="2">
    <location>
        <begin position="87"/>
        <end position="112"/>
    </location>
</feature>
<dbReference type="PROSITE" id="PS50158">
    <property type="entry name" value="ZF_CCHC"/>
    <property type="match status" value="1"/>
</dbReference>
<evidence type="ECO:0000259" key="3">
    <source>
        <dbReference type="PROSITE" id="PS50158"/>
    </source>
</evidence>
<dbReference type="Proteomes" id="UP001231189">
    <property type="component" value="Unassembled WGS sequence"/>
</dbReference>
<evidence type="ECO:0000313" key="4">
    <source>
        <dbReference type="EMBL" id="KAK1619329.1"/>
    </source>
</evidence>
<dbReference type="GO" id="GO:0008270">
    <property type="term" value="F:zinc ion binding"/>
    <property type="evidence" value="ECO:0007669"/>
    <property type="project" value="UniProtKB-KW"/>
</dbReference>
<comment type="caution">
    <text evidence="4">The sequence shown here is derived from an EMBL/GenBank/DDBJ whole genome shotgun (WGS) entry which is preliminary data.</text>
</comment>
<dbReference type="AlphaFoldDB" id="A0AAD8RFM5"/>
<reference evidence="4" key="1">
    <citation type="submission" date="2023-07" db="EMBL/GenBank/DDBJ databases">
        <title>A chromosome-level genome assembly of Lolium multiflorum.</title>
        <authorList>
            <person name="Chen Y."/>
            <person name="Copetti D."/>
            <person name="Kolliker R."/>
            <person name="Studer B."/>
        </authorList>
    </citation>
    <scope>NUCLEOTIDE SEQUENCE</scope>
    <source>
        <strain evidence="4">02402/16</strain>
        <tissue evidence="4">Leaf</tissue>
    </source>
</reference>
<dbReference type="GO" id="GO:0003676">
    <property type="term" value="F:nucleic acid binding"/>
    <property type="evidence" value="ECO:0007669"/>
    <property type="project" value="InterPro"/>
</dbReference>
<gene>
    <name evidence="4" type="ORF">QYE76_024846</name>
</gene>
<keyword evidence="5" id="KW-1185">Reference proteome</keyword>
<keyword evidence="1" id="KW-0479">Metal-binding</keyword>
<evidence type="ECO:0000256" key="2">
    <source>
        <dbReference type="SAM" id="MobiDB-lite"/>
    </source>
</evidence>
<accession>A0AAD8RFM5</accession>
<feature type="region of interest" description="Disordered" evidence="2">
    <location>
        <begin position="579"/>
        <end position="599"/>
    </location>
</feature>
<name>A0AAD8RFM5_LOLMU</name>
<evidence type="ECO:0000313" key="5">
    <source>
        <dbReference type="Proteomes" id="UP001231189"/>
    </source>
</evidence>
<dbReference type="InterPro" id="IPR001878">
    <property type="entry name" value="Znf_CCHC"/>
</dbReference>
<dbReference type="EMBL" id="JAUUTY010000006">
    <property type="protein sequence ID" value="KAK1619329.1"/>
    <property type="molecule type" value="Genomic_DNA"/>
</dbReference>
<proteinExistence type="predicted"/>
<keyword evidence="1" id="KW-0862">Zinc</keyword>